<name>A0A9P0K0L4_ACAOB</name>
<accession>A0A9P0K0L4</accession>
<dbReference type="AlphaFoldDB" id="A0A9P0K0L4"/>
<evidence type="ECO:0000313" key="2">
    <source>
        <dbReference type="Proteomes" id="UP001152888"/>
    </source>
</evidence>
<keyword evidence="2" id="KW-1185">Reference proteome</keyword>
<evidence type="ECO:0000313" key="1">
    <source>
        <dbReference type="EMBL" id="CAH1961866.1"/>
    </source>
</evidence>
<protein>
    <submittedName>
        <fullName evidence="1">Uncharacterized protein</fullName>
    </submittedName>
</protein>
<dbReference type="Proteomes" id="UP001152888">
    <property type="component" value="Unassembled WGS sequence"/>
</dbReference>
<dbReference type="EMBL" id="CAKOFQ010006697">
    <property type="protein sequence ID" value="CAH1961866.1"/>
    <property type="molecule type" value="Genomic_DNA"/>
</dbReference>
<proteinExistence type="predicted"/>
<gene>
    <name evidence="1" type="ORF">ACAOBT_LOCUS4376</name>
</gene>
<organism evidence="1 2">
    <name type="scientific">Acanthoscelides obtectus</name>
    <name type="common">Bean weevil</name>
    <name type="synonym">Bruchus obtectus</name>
    <dbReference type="NCBI Taxonomy" id="200917"/>
    <lineage>
        <taxon>Eukaryota</taxon>
        <taxon>Metazoa</taxon>
        <taxon>Ecdysozoa</taxon>
        <taxon>Arthropoda</taxon>
        <taxon>Hexapoda</taxon>
        <taxon>Insecta</taxon>
        <taxon>Pterygota</taxon>
        <taxon>Neoptera</taxon>
        <taxon>Endopterygota</taxon>
        <taxon>Coleoptera</taxon>
        <taxon>Polyphaga</taxon>
        <taxon>Cucujiformia</taxon>
        <taxon>Chrysomeloidea</taxon>
        <taxon>Chrysomelidae</taxon>
        <taxon>Bruchinae</taxon>
        <taxon>Bruchini</taxon>
        <taxon>Acanthoscelides</taxon>
    </lineage>
</organism>
<comment type="caution">
    <text evidence="1">The sequence shown here is derived from an EMBL/GenBank/DDBJ whole genome shotgun (WGS) entry which is preliminary data.</text>
</comment>
<reference evidence="1" key="1">
    <citation type="submission" date="2022-03" db="EMBL/GenBank/DDBJ databases">
        <authorList>
            <person name="Sayadi A."/>
        </authorList>
    </citation>
    <scope>NUCLEOTIDE SEQUENCE</scope>
</reference>
<sequence length="29" mass="3498">MMSSLFLFFVRYEDGKKIKNFLARFHNTG</sequence>